<keyword evidence="8" id="KW-0472">Membrane</keyword>
<evidence type="ECO:0000256" key="1">
    <source>
        <dbReference type="ARBA" id="ARBA00004123"/>
    </source>
</evidence>
<keyword evidence="3" id="KW-0805">Transcription regulation</keyword>
<dbReference type="Pfam" id="PF01486">
    <property type="entry name" value="K-box"/>
    <property type="match status" value="1"/>
</dbReference>
<dbReference type="PANTHER" id="PTHR48019">
    <property type="entry name" value="SERUM RESPONSE FACTOR HOMOLOG"/>
    <property type="match status" value="1"/>
</dbReference>
<evidence type="ECO:0000256" key="2">
    <source>
        <dbReference type="ARBA" id="ARBA00022782"/>
    </source>
</evidence>
<keyword evidence="8" id="KW-1133">Transmembrane helix</keyword>
<comment type="subcellular location">
    <subcellularLocation>
        <location evidence="1">Nucleus</location>
    </subcellularLocation>
</comment>
<feature type="domain" description="MADS-box" evidence="9">
    <location>
        <begin position="1"/>
        <end position="61"/>
    </location>
</feature>
<dbReference type="Gene3D" id="3.40.1810.10">
    <property type="entry name" value="Transcription factor, MADS-box"/>
    <property type="match status" value="1"/>
</dbReference>
<feature type="transmembrane region" description="Helical" evidence="8">
    <location>
        <begin position="96"/>
        <end position="122"/>
    </location>
</feature>
<proteinExistence type="predicted"/>
<dbReference type="InterPro" id="IPR002487">
    <property type="entry name" value="TF_Kbox"/>
</dbReference>
<dbReference type="GO" id="GO:0005634">
    <property type="term" value="C:nucleus"/>
    <property type="evidence" value="ECO:0007669"/>
    <property type="project" value="UniProtKB-SubCell"/>
</dbReference>
<dbReference type="InterPro" id="IPR050142">
    <property type="entry name" value="MADS-box/MEF2_TF"/>
</dbReference>
<evidence type="ECO:0000256" key="6">
    <source>
        <dbReference type="ARBA" id="ARBA00023242"/>
    </source>
</evidence>
<dbReference type="Pfam" id="PF00319">
    <property type="entry name" value="SRF-TF"/>
    <property type="match status" value="1"/>
</dbReference>
<keyword evidence="2" id="KW-0221">Differentiation</keyword>
<evidence type="ECO:0000313" key="10">
    <source>
        <dbReference type="EMBL" id="EXB57291.1"/>
    </source>
</evidence>
<accession>W9R7S1</accession>
<dbReference type="GO" id="GO:0000977">
    <property type="term" value="F:RNA polymerase II transcription regulatory region sequence-specific DNA binding"/>
    <property type="evidence" value="ECO:0007669"/>
    <property type="project" value="InterPro"/>
</dbReference>
<dbReference type="GO" id="GO:0003700">
    <property type="term" value="F:DNA-binding transcription factor activity"/>
    <property type="evidence" value="ECO:0007669"/>
    <property type="project" value="InterPro"/>
</dbReference>
<dbReference type="InterPro" id="IPR036879">
    <property type="entry name" value="TF_MADSbox_sf"/>
</dbReference>
<evidence type="ECO:0000256" key="4">
    <source>
        <dbReference type="ARBA" id="ARBA00023125"/>
    </source>
</evidence>
<organism evidence="10 11">
    <name type="scientific">Morus notabilis</name>
    <dbReference type="NCBI Taxonomy" id="981085"/>
    <lineage>
        <taxon>Eukaryota</taxon>
        <taxon>Viridiplantae</taxon>
        <taxon>Streptophyta</taxon>
        <taxon>Embryophyta</taxon>
        <taxon>Tracheophyta</taxon>
        <taxon>Spermatophyta</taxon>
        <taxon>Magnoliopsida</taxon>
        <taxon>eudicotyledons</taxon>
        <taxon>Gunneridae</taxon>
        <taxon>Pentapetalae</taxon>
        <taxon>rosids</taxon>
        <taxon>fabids</taxon>
        <taxon>Rosales</taxon>
        <taxon>Moraceae</taxon>
        <taxon>Moreae</taxon>
        <taxon>Morus</taxon>
    </lineage>
</organism>
<dbReference type="PRINTS" id="PR00404">
    <property type="entry name" value="MADSDOMAIN"/>
</dbReference>
<keyword evidence="5" id="KW-0804">Transcription</keyword>
<dbReference type="STRING" id="981085.W9R7S1"/>
<dbReference type="InterPro" id="IPR033896">
    <property type="entry name" value="MEF2-like_N"/>
</dbReference>
<dbReference type="PROSITE" id="PS50066">
    <property type="entry name" value="MADS_BOX_2"/>
    <property type="match status" value="1"/>
</dbReference>
<dbReference type="AlphaFoldDB" id="W9R7S1"/>
<keyword evidence="6" id="KW-0539">Nucleus</keyword>
<dbReference type="Proteomes" id="UP000030645">
    <property type="component" value="Unassembled WGS sequence"/>
</dbReference>
<evidence type="ECO:0000256" key="5">
    <source>
        <dbReference type="ARBA" id="ARBA00023163"/>
    </source>
</evidence>
<feature type="region of interest" description="Disordered" evidence="7">
    <location>
        <begin position="192"/>
        <end position="228"/>
    </location>
</feature>
<dbReference type="FunFam" id="3.40.1810.10:FF:000007">
    <property type="entry name" value="Transcription factor, MADS-box"/>
    <property type="match status" value="1"/>
</dbReference>
<dbReference type="SMART" id="SM00432">
    <property type="entry name" value="MADS"/>
    <property type="match status" value="1"/>
</dbReference>
<evidence type="ECO:0000256" key="3">
    <source>
        <dbReference type="ARBA" id="ARBA00023015"/>
    </source>
</evidence>
<keyword evidence="4" id="KW-0238">DNA-binding</keyword>
<dbReference type="EMBL" id="KE344341">
    <property type="protein sequence ID" value="EXB57291.1"/>
    <property type="molecule type" value="Genomic_DNA"/>
</dbReference>
<evidence type="ECO:0000313" key="11">
    <source>
        <dbReference type="Proteomes" id="UP000030645"/>
    </source>
</evidence>
<dbReference type="eggNOG" id="KOG0014">
    <property type="taxonomic scope" value="Eukaryota"/>
</dbReference>
<dbReference type="SUPFAM" id="SSF55455">
    <property type="entry name" value="SRF-like"/>
    <property type="match status" value="1"/>
</dbReference>
<evidence type="ECO:0000256" key="7">
    <source>
        <dbReference type="SAM" id="MobiDB-lite"/>
    </source>
</evidence>
<dbReference type="GO" id="GO:0046983">
    <property type="term" value="F:protein dimerization activity"/>
    <property type="evidence" value="ECO:0007669"/>
    <property type="project" value="InterPro"/>
</dbReference>
<name>W9R7S1_9ROSA</name>
<keyword evidence="8" id="KW-0812">Transmembrane</keyword>
<keyword evidence="11" id="KW-1185">Reference proteome</keyword>
<protein>
    <submittedName>
        <fullName evidence="10">MADS-box protein JOINTLESS</fullName>
    </submittedName>
</protein>
<dbReference type="InterPro" id="IPR002100">
    <property type="entry name" value="TF_MADSbox"/>
</dbReference>
<dbReference type="GO" id="GO:0045944">
    <property type="term" value="P:positive regulation of transcription by RNA polymerase II"/>
    <property type="evidence" value="ECO:0007669"/>
    <property type="project" value="InterPro"/>
</dbReference>
<feature type="compositionally biased region" description="Polar residues" evidence="7">
    <location>
        <begin position="198"/>
        <end position="209"/>
    </location>
</feature>
<dbReference type="GO" id="GO:0030154">
    <property type="term" value="P:cell differentiation"/>
    <property type="evidence" value="ECO:0007669"/>
    <property type="project" value="UniProtKB-KW"/>
</dbReference>
<reference evidence="11" key="1">
    <citation type="submission" date="2013-01" db="EMBL/GenBank/DDBJ databases">
        <title>Draft Genome Sequence of a Mulberry Tree, Morus notabilis C.K. Schneid.</title>
        <authorList>
            <person name="He N."/>
            <person name="Zhao S."/>
        </authorList>
    </citation>
    <scope>NUCLEOTIDE SEQUENCE</scope>
</reference>
<evidence type="ECO:0000256" key="8">
    <source>
        <dbReference type="SAM" id="Phobius"/>
    </source>
</evidence>
<dbReference type="PROSITE" id="PS00350">
    <property type="entry name" value="MADS_BOX_1"/>
    <property type="match status" value="1"/>
</dbReference>
<evidence type="ECO:0000259" key="9">
    <source>
        <dbReference type="PROSITE" id="PS50066"/>
    </source>
</evidence>
<sequence>MTRQKIEIKKIDNITARQVTFSKRRRGLFKKAQELSTLCDAEMALIVFSSTGKLYEYSSSSMQQILERHNFHSENPERLISQPSLDELESTRESGLLSFVFAYSLWCQTLLALVPTFGLVLVGPVFRQMKGEELEELNLDELKKLEKLVETGLGRVIEKKFNLIICEGDPATRSQPTIETALKQTAGAIVVPADPGEQGQSSDSITGICSSADLPEDHDSSDTALKLG</sequence>
<gene>
    <name evidence="10" type="ORF">L484_011378</name>
</gene>
<dbReference type="CDD" id="cd00265">
    <property type="entry name" value="MADS_MEF2_like"/>
    <property type="match status" value="1"/>
</dbReference>